<evidence type="ECO:0000259" key="3">
    <source>
        <dbReference type="Pfam" id="PF13559"/>
    </source>
</evidence>
<keyword evidence="1" id="KW-0472">Membrane</keyword>
<dbReference type="Proteomes" id="UP000183945">
    <property type="component" value="Unassembled WGS sequence"/>
</dbReference>
<accession>A0A1M5CPQ6</accession>
<keyword evidence="2" id="KW-0732">Signal</keyword>
<protein>
    <recommendedName>
        <fullName evidence="3">Protein-glutamine gamma-glutamyltransferase-like C-terminal domain-containing protein</fullName>
    </recommendedName>
</protein>
<evidence type="ECO:0000313" key="5">
    <source>
        <dbReference type="Proteomes" id="UP000183945"/>
    </source>
</evidence>
<keyword evidence="1" id="KW-1133">Transmembrane helix</keyword>
<dbReference type="Pfam" id="PF13559">
    <property type="entry name" value="DUF4129"/>
    <property type="match status" value="1"/>
</dbReference>
<dbReference type="STRING" id="1073325.SAMN05444483_101610"/>
<evidence type="ECO:0000313" key="4">
    <source>
        <dbReference type="EMBL" id="SHF56577.1"/>
    </source>
</evidence>
<organism evidence="4 5">
    <name type="scientific">Salegentibacter echinorum</name>
    <dbReference type="NCBI Taxonomy" id="1073325"/>
    <lineage>
        <taxon>Bacteria</taxon>
        <taxon>Pseudomonadati</taxon>
        <taxon>Bacteroidota</taxon>
        <taxon>Flavobacteriia</taxon>
        <taxon>Flavobacteriales</taxon>
        <taxon>Flavobacteriaceae</taxon>
        <taxon>Salegentibacter</taxon>
    </lineage>
</organism>
<dbReference type="OrthoDB" id="5491447at2"/>
<keyword evidence="5" id="KW-1185">Reference proteome</keyword>
<keyword evidence="1" id="KW-0812">Transmembrane</keyword>
<name>A0A1M5CPQ6_SALEC</name>
<sequence length="253" mass="30325">MRGMTKFLLILNLLFFGNLYPQATRDTASVATASQSVVLREIDFDAEEIETYKTEKEFDYLNRIEEDSWWTRFKRWLQLKYSSFMNWLFGEYEPSGFWLFVLKILPYLLLFGLVALIFWLFIRLNPANAVMEEPMKARVNLQKEEELVQSADISALIKEAIVNEDYRLAVRYLYLKSLRKLDQNEFISYKFQKTNKDYINEIKQPKVNDQFTRITRLYDFIWYGAFQLSKERFETARAEFIKMENSINSNQND</sequence>
<proteinExistence type="predicted"/>
<evidence type="ECO:0000256" key="1">
    <source>
        <dbReference type="SAM" id="Phobius"/>
    </source>
</evidence>
<feature type="transmembrane region" description="Helical" evidence="1">
    <location>
        <begin position="97"/>
        <end position="122"/>
    </location>
</feature>
<dbReference type="InterPro" id="IPR025403">
    <property type="entry name" value="TgpA-like_C"/>
</dbReference>
<evidence type="ECO:0000256" key="2">
    <source>
        <dbReference type="SAM" id="SignalP"/>
    </source>
</evidence>
<feature type="chain" id="PRO_5013222988" description="Protein-glutamine gamma-glutamyltransferase-like C-terminal domain-containing protein" evidence="2">
    <location>
        <begin position="24"/>
        <end position="253"/>
    </location>
</feature>
<feature type="domain" description="Protein-glutamine gamma-glutamyltransferase-like C-terminal" evidence="3">
    <location>
        <begin position="173"/>
        <end position="238"/>
    </location>
</feature>
<reference evidence="5" key="1">
    <citation type="submission" date="2016-11" db="EMBL/GenBank/DDBJ databases">
        <authorList>
            <person name="Varghese N."/>
            <person name="Submissions S."/>
        </authorList>
    </citation>
    <scope>NUCLEOTIDE SEQUENCE [LARGE SCALE GENOMIC DNA]</scope>
    <source>
        <strain evidence="5">DSM 24579</strain>
    </source>
</reference>
<dbReference type="AlphaFoldDB" id="A0A1M5CPQ6"/>
<gene>
    <name evidence="4" type="ORF">SAMN05444483_101610</name>
</gene>
<dbReference type="EMBL" id="FQVT01000001">
    <property type="protein sequence ID" value="SHF56577.1"/>
    <property type="molecule type" value="Genomic_DNA"/>
</dbReference>
<feature type="signal peptide" evidence="2">
    <location>
        <begin position="1"/>
        <end position="23"/>
    </location>
</feature>